<name>A0A075ADQ2_OPIVI</name>
<organism evidence="1 2">
    <name type="scientific">Opisthorchis viverrini</name>
    <name type="common">Southeast Asian liver fluke</name>
    <dbReference type="NCBI Taxonomy" id="6198"/>
    <lineage>
        <taxon>Eukaryota</taxon>
        <taxon>Metazoa</taxon>
        <taxon>Spiralia</taxon>
        <taxon>Lophotrochozoa</taxon>
        <taxon>Platyhelminthes</taxon>
        <taxon>Trematoda</taxon>
        <taxon>Digenea</taxon>
        <taxon>Opisthorchiida</taxon>
        <taxon>Opisthorchiata</taxon>
        <taxon>Opisthorchiidae</taxon>
        <taxon>Opisthorchis</taxon>
    </lineage>
</organism>
<dbReference type="EMBL" id="KL596754">
    <property type="protein sequence ID" value="KER26179.1"/>
    <property type="molecule type" value="Genomic_DNA"/>
</dbReference>
<dbReference type="Proteomes" id="UP000054324">
    <property type="component" value="Unassembled WGS sequence"/>
</dbReference>
<keyword evidence="2" id="KW-1185">Reference proteome</keyword>
<sequence length="310" mass="35587">MLNPPILYPSELGGRLCLHCKSANMIASVQLEVLGRRVTIEPSAKTKVDQLSKGSENRCMFHHFLTWLMVNMVNLQMMDVKSRGMMVLVVTYTNKTRRNNAMVRLTSCIHQLTKYLLMLREYRRSVRGDFEQLPTCGSFEYDESSNMCRGPPTKSNALSRESSLQDRWCRCNNGDLPVNTTDKQFARTLIDSFYWSNSILGTNFKSSQVSLMSLWHTLRSLLVATQDIPIFRTVLTLLNQTKSTFKGHYAYPNPEKKLEGMEISLKYCAPEILQNPVAYLFKNKSPWHRTGLSDPKPDAYSNFQPSECDR</sequence>
<accession>A0A075ADQ2</accession>
<reference evidence="1 2" key="1">
    <citation type="submission" date="2013-11" db="EMBL/GenBank/DDBJ databases">
        <title>Opisthorchis viverrini - life in the bile duct.</title>
        <authorList>
            <person name="Young N.D."/>
            <person name="Nagarajan N."/>
            <person name="Lin S.J."/>
            <person name="Korhonen P.K."/>
            <person name="Jex A.R."/>
            <person name="Hall R.S."/>
            <person name="Safavi-Hemami H."/>
            <person name="Kaewkong W."/>
            <person name="Bertrand D."/>
            <person name="Gao S."/>
            <person name="Seet Q."/>
            <person name="Wongkham S."/>
            <person name="Teh B.T."/>
            <person name="Wongkham C."/>
            <person name="Intapan P.M."/>
            <person name="Maleewong W."/>
            <person name="Yang X."/>
            <person name="Hu M."/>
            <person name="Wang Z."/>
            <person name="Hofmann A."/>
            <person name="Sternberg P.W."/>
            <person name="Tan P."/>
            <person name="Wang J."/>
            <person name="Gasser R.B."/>
        </authorList>
    </citation>
    <scope>NUCLEOTIDE SEQUENCE [LARGE SCALE GENOMIC DNA]</scope>
</reference>
<dbReference type="CTD" id="20320708"/>
<dbReference type="AlphaFoldDB" id="A0A075ADQ2"/>
<gene>
    <name evidence="1" type="ORF">T265_06529</name>
</gene>
<evidence type="ECO:0000313" key="2">
    <source>
        <dbReference type="Proteomes" id="UP000054324"/>
    </source>
</evidence>
<dbReference type="RefSeq" id="XP_009170076.1">
    <property type="nucleotide sequence ID" value="XM_009171812.1"/>
</dbReference>
<dbReference type="GeneID" id="20320708"/>
<protein>
    <submittedName>
        <fullName evidence="1">Uncharacterized protein</fullName>
    </submittedName>
</protein>
<proteinExistence type="predicted"/>
<dbReference type="KEGG" id="ovi:T265_06529"/>
<evidence type="ECO:0000313" key="1">
    <source>
        <dbReference type="EMBL" id="KER26179.1"/>
    </source>
</evidence>